<accession>W0PA22</accession>
<protein>
    <submittedName>
        <fullName evidence="1">Putative MmgE/PrpD family protein</fullName>
    </submittedName>
</protein>
<dbReference type="OrthoDB" id="8683120at2"/>
<dbReference type="RefSeq" id="WP_025370940.1">
    <property type="nucleotide sequence ID" value="NZ_CP003915.1"/>
</dbReference>
<keyword evidence="2" id="KW-1185">Reference proteome</keyword>
<dbReference type="EMBL" id="CP003915">
    <property type="protein sequence ID" value="AHG62342.1"/>
    <property type="molecule type" value="Genomic_DNA"/>
</dbReference>
<evidence type="ECO:0000313" key="1">
    <source>
        <dbReference type="EMBL" id="AHG62342.1"/>
    </source>
</evidence>
<organism evidence="1 2">
    <name type="scientific">Advenella mimigardefordensis (strain DSM 17166 / LMG 22922 / DPN7)</name>
    <dbReference type="NCBI Taxonomy" id="1247726"/>
    <lineage>
        <taxon>Bacteria</taxon>
        <taxon>Pseudomonadati</taxon>
        <taxon>Pseudomonadota</taxon>
        <taxon>Betaproteobacteria</taxon>
        <taxon>Burkholderiales</taxon>
        <taxon>Alcaligenaceae</taxon>
    </lineage>
</organism>
<dbReference type="AlphaFoldDB" id="W0PA22"/>
<proteinExistence type="predicted"/>
<dbReference type="GO" id="GO:0016829">
    <property type="term" value="F:lyase activity"/>
    <property type="evidence" value="ECO:0007669"/>
    <property type="project" value="InterPro"/>
</dbReference>
<dbReference type="SUPFAM" id="SSF103378">
    <property type="entry name" value="2-methylcitrate dehydratase PrpD"/>
    <property type="match status" value="1"/>
</dbReference>
<dbReference type="InterPro" id="IPR036148">
    <property type="entry name" value="MmgE/PrpD_sf"/>
</dbReference>
<dbReference type="eggNOG" id="COG2079">
    <property type="taxonomic scope" value="Bacteria"/>
</dbReference>
<dbReference type="InterPro" id="IPR042183">
    <property type="entry name" value="MmgE/PrpD_sf_1"/>
</dbReference>
<reference evidence="1 2" key="1">
    <citation type="journal article" date="2014" name="Microbiology">
        <title>Unravelling the complete genome sequence of Advenella mimigardefordensis strain DPN7T and novel insights in the catabolism of the xenobiotic polythioester precursor 3,3'-dithiodipropionate.</title>
        <authorList>
            <person name="Wubbeler J.H."/>
            <person name="Hiessl S."/>
            <person name="Schuldes J."/>
            <person name="Thurmer A."/>
            <person name="Daniel R."/>
            <person name="Steinbuchel A."/>
        </authorList>
    </citation>
    <scope>NUCLEOTIDE SEQUENCE [LARGE SCALE GENOMIC DNA]</scope>
    <source>
        <strain evidence="2">DSM 17166 / LMG 22922 / DPN7</strain>
    </source>
</reference>
<evidence type="ECO:0000313" key="2">
    <source>
        <dbReference type="Proteomes" id="UP000019095"/>
    </source>
</evidence>
<dbReference type="STRING" id="1247726.MIM_c02400"/>
<dbReference type="KEGG" id="amim:MIM_c02400"/>
<gene>
    <name evidence="1" type="ORF">MIM_c02400</name>
</gene>
<name>W0PA22_ADVMD</name>
<dbReference type="Gene3D" id="1.10.4100.10">
    <property type="entry name" value="2-methylcitrate dehydratase PrpD"/>
    <property type="match status" value="1"/>
</dbReference>
<dbReference type="PATRIC" id="fig|1247726.3.peg.265"/>
<dbReference type="Proteomes" id="UP000019095">
    <property type="component" value="Chromosome"/>
</dbReference>
<sequence length="340" mass="34785">MSDPVIRQFAQLISNMAIENVPIAATEQIRWRVLNAFATMLSTDINQAQRETVLQAVAIGNNGNHAGNSVSGMANARQALPKPSALLALLYGATLDVAQPDADRASAVRAVDAAIIPAAWALVQARQGSGHLFMSALAAGYSATAILTGLCGTDQSRAWQAAADNGAVGAAAAAARANQLAASVTLDAMGLAAAQAAQLAENAALLGQAGAYDAVGGVDQGQCDLPGPGRAATDGVLSAQMAALGGHCLPVTIDQLQQAMGSLNLNRALSEAWTALALHQPIACDQAARSFRQRVAPVIGADETETIIQLMLRLEHTASGELAACMDECIGFRLNSQAGS</sequence>
<dbReference type="HOGENOM" id="CLU_908020_0_0_4"/>